<gene>
    <name evidence="2" type="ORF">ACFSW6_16355</name>
</gene>
<dbReference type="EMBL" id="JBHUMV010000007">
    <property type="protein sequence ID" value="MFD2755647.1"/>
    <property type="molecule type" value="Genomic_DNA"/>
</dbReference>
<evidence type="ECO:0000259" key="1">
    <source>
        <dbReference type="Pfam" id="PF14300"/>
    </source>
</evidence>
<dbReference type="InterPro" id="IPR025402">
    <property type="entry name" value="DMP19_C"/>
</dbReference>
<protein>
    <submittedName>
        <fullName evidence="2">DUF4375 domain-containing protein</fullName>
    </submittedName>
</protein>
<feature type="domain" description="DNA mimic protein DMP19 C-terminal" evidence="1">
    <location>
        <begin position="24"/>
        <end position="133"/>
    </location>
</feature>
<name>A0ABW5UT82_9BURK</name>
<accession>A0ABW5UT82</accession>
<proteinExistence type="predicted"/>
<reference evidence="3" key="1">
    <citation type="journal article" date="2019" name="Int. J. Syst. Evol. Microbiol.">
        <title>The Global Catalogue of Microorganisms (GCM) 10K type strain sequencing project: providing services to taxonomists for standard genome sequencing and annotation.</title>
        <authorList>
            <consortium name="The Broad Institute Genomics Platform"/>
            <consortium name="The Broad Institute Genome Sequencing Center for Infectious Disease"/>
            <person name="Wu L."/>
            <person name="Ma J."/>
        </authorList>
    </citation>
    <scope>NUCLEOTIDE SEQUENCE [LARGE SCALE GENOMIC DNA]</scope>
    <source>
        <strain evidence="3">TISTR 1906</strain>
    </source>
</reference>
<evidence type="ECO:0000313" key="2">
    <source>
        <dbReference type="EMBL" id="MFD2755647.1"/>
    </source>
</evidence>
<comment type="caution">
    <text evidence="2">The sequence shown here is derived from an EMBL/GenBank/DDBJ whole genome shotgun (WGS) entry which is preliminary data.</text>
</comment>
<dbReference type="Pfam" id="PF14300">
    <property type="entry name" value="DMP19"/>
    <property type="match status" value="1"/>
</dbReference>
<keyword evidence="3" id="KW-1185">Reference proteome</keyword>
<dbReference type="Gene3D" id="1.20.1420.60">
    <property type="match status" value="1"/>
</dbReference>
<organism evidence="2 3">
    <name type="scientific">Comamonas terrae</name>
    <dbReference type="NCBI Taxonomy" id="673548"/>
    <lineage>
        <taxon>Bacteria</taxon>
        <taxon>Pseudomonadati</taxon>
        <taxon>Pseudomonadota</taxon>
        <taxon>Betaproteobacteria</taxon>
        <taxon>Burkholderiales</taxon>
        <taxon>Comamonadaceae</taxon>
        <taxon>Comamonas</taxon>
    </lineage>
</organism>
<dbReference type="RefSeq" id="WP_066482024.1">
    <property type="nucleotide sequence ID" value="NZ_BCNT01000017.1"/>
</dbReference>
<dbReference type="Proteomes" id="UP001597463">
    <property type="component" value="Unassembled WGS sequence"/>
</dbReference>
<evidence type="ECO:0000313" key="3">
    <source>
        <dbReference type="Proteomes" id="UP001597463"/>
    </source>
</evidence>
<sequence length="154" mass="17326">MSDTPSPPSTWEILERRWRAGFHQLTEEEQQTIALWWLEAETMNGTLDQFFWNSAGDLALVARAGLVRLQQHTTLQALDSALAHFGPGYPTDRNRRIDMLEAIEAEHGEDVFEAPSRIIQDLPEDFVAAALEQLAPRYAREQETAQPPAAKGDA</sequence>